<dbReference type="SUPFAM" id="SSF51735">
    <property type="entry name" value="NAD(P)-binding Rossmann-fold domains"/>
    <property type="match status" value="1"/>
</dbReference>
<dbReference type="PANTHER" id="PTHR44845">
    <property type="entry name" value="CARRIER DOMAIN-CONTAINING PROTEIN"/>
    <property type="match status" value="1"/>
</dbReference>
<dbReference type="InterPro" id="IPR013120">
    <property type="entry name" value="FAR_NAD-bd"/>
</dbReference>
<keyword evidence="5" id="KW-1185">Reference proteome</keyword>
<evidence type="ECO:0000259" key="3">
    <source>
        <dbReference type="Pfam" id="PF07993"/>
    </source>
</evidence>
<reference evidence="4 5" key="1">
    <citation type="submission" date="2019-04" db="EMBL/GenBank/DDBJ databases">
        <title>Friends and foes A comparative genomics study of 23 Aspergillus species from section Flavi.</title>
        <authorList>
            <consortium name="DOE Joint Genome Institute"/>
            <person name="Kjaerbolling I."/>
            <person name="Vesth T."/>
            <person name="Frisvad J.C."/>
            <person name="Nybo J.L."/>
            <person name="Theobald S."/>
            <person name="Kildgaard S."/>
            <person name="Isbrandt T."/>
            <person name="Kuo A."/>
            <person name="Sato A."/>
            <person name="Lyhne E.K."/>
            <person name="Kogle M.E."/>
            <person name="Wiebenga A."/>
            <person name="Kun R.S."/>
            <person name="Lubbers R.J."/>
            <person name="Makela M.R."/>
            <person name="Barry K."/>
            <person name="Chovatia M."/>
            <person name="Clum A."/>
            <person name="Daum C."/>
            <person name="Haridas S."/>
            <person name="He G."/>
            <person name="LaButti K."/>
            <person name="Lipzen A."/>
            <person name="Mondo S."/>
            <person name="Riley R."/>
            <person name="Salamov A."/>
            <person name="Simmons B.A."/>
            <person name="Magnuson J.K."/>
            <person name="Henrissat B."/>
            <person name="Mortensen U.H."/>
            <person name="Larsen T.O."/>
            <person name="Devries R.P."/>
            <person name="Grigoriev I.V."/>
            <person name="Machida M."/>
            <person name="Baker S.E."/>
            <person name="Andersen M.R."/>
        </authorList>
    </citation>
    <scope>NUCLEOTIDE SEQUENCE [LARGE SCALE GENOMIC DNA]</scope>
    <source>
        <strain evidence="4 5">CBS 151.66</strain>
    </source>
</reference>
<gene>
    <name evidence="4" type="ORF">BDV29DRAFT_163107</name>
</gene>
<dbReference type="Pfam" id="PF23562">
    <property type="entry name" value="AMP-binding_C_3"/>
    <property type="match status" value="1"/>
</dbReference>
<evidence type="ECO:0000256" key="2">
    <source>
        <dbReference type="ARBA" id="ARBA00022553"/>
    </source>
</evidence>
<proteinExistence type="predicted"/>
<evidence type="ECO:0000256" key="1">
    <source>
        <dbReference type="ARBA" id="ARBA00022450"/>
    </source>
</evidence>
<evidence type="ECO:0000313" key="4">
    <source>
        <dbReference type="EMBL" id="KAB8067695.1"/>
    </source>
</evidence>
<protein>
    <submittedName>
        <fullName evidence="4">Male sterility protein-domain-containing protein</fullName>
    </submittedName>
</protein>
<dbReference type="Proteomes" id="UP000326565">
    <property type="component" value="Unassembled WGS sequence"/>
</dbReference>
<dbReference type="EMBL" id="ML732456">
    <property type="protein sequence ID" value="KAB8067695.1"/>
    <property type="molecule type" value="Genomic_DNA"/>
</dbReference>
<dbReference type="PANTHER" id="PTHR44845:SF1">
    <property type="entry name" value="L-2-AMINOADIPATE REDUCTASE"/>
    <property type="match status" value="1"/>
</dbReference>
<organism evidence="4 5">
    <name type="scientific">Aspergillus leporis</name>
    <dbReference type="NCBI Taxonomy" id="41062"/>
    <lineage>
        <taxon>Eukaryota</taxon>
        <taxon>Fungi</taxon>
        <taxon>Dikarya</taxon>
        <taxon>Ascomycota</taxon>
        <taxon>Pezizomycotina</taxon>
        <taxon>Eurotiomycetes</taxon>
        <taxon>Eurotiomycetidae</taxon>
        <taxon>Eurotiales</taxon>
        <taxon>Aspergillaceae</taxon>
        <taxon>Aspergillus</taxon>
        <taxon>Aspergillus subgen. Circumdati</taxon>
    </lineage>
</organism>
<keyword evidence="1" id="KW-0596">Phosphopantetheine</keyword>
<sequence>MAYAKRNKPFELTPKGSVQRRQVAKGYEDEIDALYAAENEAYTSVLPTSTDLDSIKEYIQKVVPQLLSVETIGDRSGIYSIGLDSFQALQLSEMLQNAVQSLSDEERSRPGRIAALIKKYTDDLLPREITNTDRSTKHSIILTGSTGSLGSYILSELLDGQDISKVYCIKRGEDAKEKQIRSFEQKALAINPDFHDRVEFLHAQFGAVNFGLSVSKYNELKAAVHLIVHNAWKMNFNRRVKAFDASHIRASVVWWTSASKASIWHISILSPRFPL</sequence>
<dbReference type="OrthoDB" id="429813at2759"/>
<dbReference type="AlphaFoldDB" id="A0A5N5WIR4"/>
<accession>A0A5N5WIR4</accession>
<name>A0A5N5WIR4_9EURO</name>
<evidence type="ECO:0000313" key="5">
    <source>
        <dbReference type="Proteomes" id="UP000326565"/>
    </source>
</evidence>
<feature type="domain" description="Thioester reductase (TE)" evidence="3">
    <location>
        <begin position="142"/>
        <end position="243"/>
    </location>
</feature>
<dbReference type="InterPro" id="IPR036291">
    <property type="entry name" value="NAD(P)-bd_dom_sf"/>
</dbReference>
<dbReference type="Pfam" id="PF07993">
    <property type="entry name" value="NAD_binding_4"/>
    <property type="match status" value="1"/>
</dbReference>
<dbReference type="Gene3D" id="3.40.50.720">
    <property type="entry name" value="NAD(P)-binding Rossmann-like Domain"/>
    <property type="match status" value="1"/>
</dbReference>
<keyword evidence="2" id="KW-0597">Phosphoprotein</keyword>